<evidence type="ECO:0000256" key="2">
    <source>
        <dbReference type="ARBA" id="ARBA00023015"/>
    </source>
</evidence>
<keyword evidence="2" id="KW-0805">Transcription regulation</keyword>
<dbReference type="GO" id="GO:0042063">
    <property type="term" value="P:gliogenesis"/>
    <property type="evidence" value="ECO:0007669"/>
    <property type="project" value="TreeGrafter"/>
</dbReference>
<gene>
    <name evidence="7" type="ORF">TMSB3V08_LOCUS130</name>
</gene>
<keyword evidence="1" id="KW-0217">Developmental protein</keyword>
<reference evidence="7" key="1">
    <citation type="submission" date="2020-11" db="EMBL/GenBank/DDBJ databases">
        <authorList>
            <person name="Tran Van P."/>
        </authorList>
    </citation>
    <scope>NUCLEOTIDE SEQUENCE</scope>
</reference>
<dbReference type="GO" id="GO:0005634">
    <property type="term" value="C:nucleus"/>
    <property type="evidence" value="ECO:0007669"/>
    <property type="project" value="TreeGrafter"/>
</dbReference>
<dbReference type="InterPro" id="IPR043020">
    <property type="entry name" value="GCM_large"/>
</dbReference>
<keyword evidence="3" id="KW-0238">DNA-binding</keyword>
<dbReference type="GO" id="GO:0001228">
    <property type="term" value="F:DNA-binding transcription activator activity, RNA polymerase II-specific"/>
    <property type="evidence" value="ECO:0007669"/>
    <property type="project" value="InterPro"/>
</dbReference>
<evidence type="ECO:0000313" key="7">
    <source>
        <dbReference type="EMBL" id="CAD7423135.1"/>
    </source>
</evidence>
<feature type="domain" description="GCM" evidence="6">
    <location>
        <begin position="145"/>
        <end position="302"/>
    </location>
</feature>
<evidence type="ECO:0000256" key="4">
    <source>
        <dbReference type="ARBA" id="ARBA00023163"/>
    </source>
</evidence>
<keyword evidence="5" id="KW-0539">Nucleus</keyword>
<dbReference type="InterPro" id="IPR043021">
    <property type="entry name" value="GCM_small"/>
</dbReference>
<dbReference type="InterPro" id="IPR003902">
    <property type="entry name" value="Tscrpt_reg_GCM"/>
</dbReference>
<dbReference type="AlphaFoldDB" id="A0A7R9DX53"/>
<dbReference type="Gene3D" id="3.30.70.3530">
    <property type="entry name" value="GCM motif"/>
    <property type="match status" value="1"/>
</dbReference>
<dbReference type="PANTHER" id="PTHR12414:SF8">
    <property type="entry name" value="TRANSCRIPTION FACTOR GLIAL CELLS MISSING-RELATED"/>
    <property type="match status" value="1"/>
</dbReference>
<dbReference type="Gene3D" id="2.20.25.670">
    <property type="entry name" value="GCM domain, large subdomain"/>
    <property type="match status" value="1"/>
</dbReference>
<evidence type="ECO:0000256" key="5">
    <source>
        <dbReference type="ARBA" id="ARBA00023242"/>
    </source>
</evidence>
<organism evidence="7">
    <name type="scientific">Timema monikensis</name>
    <dbReference type="NCBI Taxonomy" id="170555"/>
    <lineage>
        <taxon>Eukaryota</taxon>
        <taxon>Metazoa</taxon>
        <taxon>Ecdysozoa</taxon>
        <taxon>Arthropoda</taxon>
        <taxon>Hexapoda</taxon>
        <taxon>Insecta</taxon>
        <taxon>Pterygota</taxon>
        <taxon>Neoptera</taxon>
        <taxon>Polyneoptera</taxon>
        <taxon>Phasmatodea</taxon>
        <taxon>Timematodea</taxon>
        <taxon>Timematoidea</taxon>
        <taxon>Timematidae</taxon>
        <taxon>Timema</taxon>
    </lineage>
</organism>
<dbReference type="InterPro" id="IPR036115">
    <property type="entry name" value="GCM_dom_sf"/>
</dbReference>
<proteinExistence type="predicted"/>
<protein>
    <recommendedName>
        <fullName evidence="6">GCM domain-containing protein</fullName>
    </recommendedName>
</protein>
<name>A0A7R9DX53_9NEOP</name>
<dbReference type="SUPFAM" id="SSF90073">
    <property type="entry name" value="GCM domain"/>
    <property type="match status" value="1"/>
</dbReference>
<keyword evidence="4" id="KW-0804">Transcription</keyword>
<evidence type="ECO:0000259" key="6">
    <source>
        <dbReference type="PROSITE" id="PS50807"/>
    </source>
</evidence>
<accession>A0A7R9DX53</accession>
<dbReference type="PROSITE" id="PS50807">
    <property type="entry name" value="GCM"/>
    <property type="match status" value="1"/>
</dbReference>
<dbReference type="Pfam" id="PF03615">
    <property type="entry name" value="GCM"/>
    <property type="match status" value="1"/>
</dbReference>
<evidence type="ECO:0000256" key="1">
    <source>
        <dbReference type="ARBA" id="ARBA00022473"/>
    </source>
</evidence>
<dbReference type="InterPro" id="IPR039791">
    <property type="entry name" value="GCM"/>
</dbReference>
<dbReference type="PANTHER" id="PTHR12414">
    <property type="entry name" value="GLIAL CELLS MISSING RELATED/GLIDE"/>
    <property type="match status" value="1"/>
</dbReference>
<evidence type="ECO:0000256" key="3">
    <source>
        <dbReference type="ARBA" id="ARBA00023125"/>
    </source>
</evidence>
<sequence length="799" mass="89810">MWLPKRLANALVVLSSTAEDGEIEVRISVGSRRESGSPTMISGSHCSRLTPATRHHNNDWDINDTSIPRVSTLITNIIDWSERARGTNELLPLLLQIGQKDHVAPMNCYLYWSEIACSTNELSPLFLQIGQKEHVAPMNCWSEIACSTNELSPLFLQVSEFNRWEEWADGHCRLVYPASSEEAKRHASGWAMRNTNNHNVHILKKSCLGVLVCSVRCALTSGDKVHLRPAICDKARKKQQGKPCPNRQCTGRLEIQPCRGHCGYPVTHFWRHTDHAIFFQAKGVHDHPRPEAKSTSEARRSLGAGRRVRGLAVLLAREAALGTKLLSLREVKRNGDIPQDMNMRPLLCPLNPPPPLISDNEKGYSCSCPPFECMCVRSPPNQTQYHQSHLDSTFWLQEPFQNAYPHQDEHTGVTNTFFNNLHNNEDNNMVASQTQYDFIQMGGELFQPEEIFQLDQPLKTSDYTSVLQHQQGVNTNSDATTRSPPMLLDLGSGVIHRSQIKPEPDQNYWMMPQVQIMTDESNSSSSRFPPCSPEDSNMTLSNDIGGHHVTRMEIPGSCDMSFGESPIRIACDASIVQKNSPEELSIKIQSTKDVMDTLGDSFHYGMECERMRMNVPTVDESPMYYPSQELRMDMDRHHNLEVSSVNSYQYPVDHEPYKMHHIPSPVDSPVCDTDEFRYTCATNNPSRIDLSCAKETTEQSYGVQCGPAENANCSLECPIMDYPLHSMTGIYCEGINNSMGLTSGGATMETGIPSRNQCTMVHPESLRDFRMHCSSLADEGFHASSHFQPSTSFQHINPQ</sequence>
<dbReference type="GO" id="GO:0000978">
    <property type="term" value="F:RNA polymerase II cis-regulatory region sequence-specific DNA binding"/>
    <property type="evidence" value="ECO:0007669"/>
    <property type="project" value="TreeGrafter"/>
</dbReference>
<dbReference type="EMBL" id="OB792646">
    <property type="protein sequence ID" value="CAD7423135.1"/>
    <property type="molecule type" value="Genomic_DNA"/>
</dbReference>